<feature type="transmembrane region" description="Helical" evidence="1">
    <location>
        <begin position="103"/>
        <end position="121"/>
    </location>
</feature>
<name>A0A833JBD0_9BACT</name>
<feature type="transmembrane region" description="Helical" evidence="1">
    <location>
        <begin position="389"/>
        <end position="409"/>
    </location>
</feature>
<gene>
    <name evidence="3" type="ORF">GCL57_13145</name>
</gene>
<dbReference type="Pfam" id="PF13231">
    <property type="entry name" value="PMT_2"/>
    <property type="match status" value="1"/>
</dbReference>
<dbReference type="AlphaFoldDB" id="A0A833JBD0"/>
<feature type="transmembrane region" description="Helical" evidence="1">
    <location>
        <begin position="158"/>
        <end position="173"/>
    </location>
</feature>
<feature type="transmembrane region" description="Helical" evidence="1">
    <location>
        <begin position="307"/>
        <end position="330"/>
    </location>
</feature>
<dbReference type="Proteomes" id="UP000442694">
    <property type="component" value="Unassembled WGS sequence"/>
</dbReference>
<evidence type="ECO:0000313" key="4">
    <source>
        <dbReference type="Proteomes" id="UP000442694"/>
    </source>
</evidence>
<sequence>MNFTKIYQKETNWMYSKGLRHIFHISNQLFKYYIPQIVISIIMILLFVKNLIEFNDKLWPDVIGYIHIANSISINNLYHTGMREPFWIWIVKIYLTIFQDPVISIRLLGFTLFILTGFMIYKFVKEYTNSKVAATISISFLFCNNYLIHIAVNCTRDMLILAIMPIICYLTLIKKPHLTNNRRVIYWCIVFIILIGTRMNIVLPSIICLIWSSFRFKINLLKSILPIILSIIFISPYLFYSYNTYQDPFFSMNIHAVWWRNYEFIQLKGTGCISCPSLEEYKNMGMYSGPKTTSFEYIFKMRSLNELFSSIIYGYSGLFILPTVASSYQIGGINIIKMSNGITFNPFYIFYVVGLISCYMSDKKYFIIFPILFLNLIAFTLQLNMDPRLFTPATPFICIIMGIGYSLILNKISLKFNFKNNKPPSIEI</sequence>
<feature type="transmembrane region" description="Helical" evidence="1">
    <location>
        <begin position="32"/>
        <end position="52"/>
    </location>
</feature>
<feature type="domain" description="Glycosyltransferase RgtA/B/C/D-like" evidence="2">
    <location>
        <begin position="85"/>
        <end position="239"/>
    </location>
</feature>
<dbReference type="InterPro" id="IPR038731">
    <property type="entry name" value="RgtA/B/C-like"/>
</dbReference>
<dbReference type="EMBL" id="WFLN01000010">
    <property type="protein sequence ID" value="KAB8027995.1"/>
    <property type="molecule type" value="Genomic_DNA"/>
</dbReference>
<keyword evidence="1" id="KW-0812">Transmembrane</keyword>
<evidence type="ECO:0000256" key="1">
    <source>
        <dbReference type="SAM" id="Phobius"/>
    </source>
</evidence>
<feature type="transmembrane region" description="Helical" evidence="1">
    <location>
        <begin position="224"/>
        <end position="242"/>
    </location>
</feature>
<evidence type="ECO:0000259" key="2">
    <source>
        <dbReference type="Pfam" id="PF13231"/>
    </source>
</evidence>
<feature type="transmembrane region" description="Helical" evidence="1">
    <location>
        <begin position="133"/>
        <end position="152"/>
    </location>
</feature>
<evidence type="ECO:0000313" key="3">
    <source>
        <dbReference type="EMBL" id="KAB8027995.1"/>
    </source>
</evidence>
<accession>A0A833JBD0</accession>
<keyword evidence="1" id="KW-0472">Membrane</keyword>
<feature type="transmembrane region" description="Helical" evidence="1">
    <location>
        <begin position="365"/>
        <end position="383"/>
    </location>
</feature>
<proteinExistence type="predicted"/>
<reference evidence="3 4" key="1">
    <citation type="submission" date="2019-10" db="EMBL/GenBank/DDBJ databases">
        <title>New genus of Silvanigrellaceae.</title>
        <authorList>
            <person name="Pitt A."/>
            <person name="Hahn M.W."/>
        </authorList>
    </citation>
    <scope>NUCLEOTIDE SEQUENCE [LARGE SCALE GENOMIC DNA]</scope>
    <source>
        <strain evidence="3 4">33A1-SZDP</strain>
    </source>
</reference>
<protein>
    <recommendedName>
        <fullName evidence="2">Glycosyltransferase RgtA/B/C/D-like domain-containing protein</fullName>
    </recommendedName>
</protein>
<keyword evidence="1" id="KW-1133">Transmembrane helix</keyword>
<keyword evidence="4" id="KW-1185">Reference proteome</keyword>
<organism evidence="3 4">
    <name type="scientific">Fluviispira multicolorata</name>
    <dbReference type="NCBI Taxonomy" id="2654512"/>
    <lineage>
        <taxon>Bacteria</taxon>
        <taxon>Pseudomonadati</taxon>
        <taxon>Bdellovibrionota</taxon>
        <taxon>Oligoflexia</taxon>
        <taxon>Silvanigrellales</taxon>
        <taxon>Silvanigrellaceae</taxon>
        <taxon>Fluviispira</taxon>
    </lineage>
</organism>
<feature type="transmembrane region" description="Helical" evidence="1">
    <location>
        <begin position="342"/>
        <end position="360"/>
    </location>
</feature>
<feature type="transmembrane region" description="Helical" evidence="1">
    <location>
        <begin position="185"/>
        <end position="212"/>
    </location>
</feature>
<comment type="caution">
    <text evidence="3">The sequence shown here is derived from an EMBL/GenBank/DDBJ whole genome shotgun (WGS) entry which is preliminary data.</text>
</comment>